<dbReference type="Pfam" id="PF07885">
    <property type="entry name" value="Ion_trans_2"/>
    <property type="match status" value="1"/>
</dbReference>
<feature type="domain" description="Potassium channel" evidence="4">
    <location>
        <begin position="57"/>
        <end position="116"/>
    </location>
</feature>
<keyword evidence="2" id="KW-0472">Membrane</keyword>
<reference evidence="6" key="2">
    <citation type="submission" date="2024-04" db="EMBL/GenBank/DDBJ databases">
        <authorList>
            <person name="Chen Y."/>
            <person name="Shah S."/>
            <person name="Dougan E. K."/>
            <person name="Thang M."/>
            <person name="Chan C."/>
        </authorList>
    </citation>
    <scope>NUCLEOTIDE SEQUENCE [LARGE SCALE GENOMIC DNA]</scope>
</reference>
<dbReference type="SUPFAM" id="SSF81324">
    <property type="entry name" value="Voltage-gated potassium channels"/>
    <property type="match status" value="1"/>
</dbReference>
<sequence length="239" mass="27026">MDMLKMLLKVIFIVHLLACLTFLVATPLCPDSSMGPCRPHSDDDVWTNWVRMFQIDEFNLETRYLATFHFITATLMAVGYGDIFPSNSLERIVCIVSQITGAVLFGFLLSCITAVLEFTNPMELEHKKRMAEIKDSKLASGTQPSPKLEDTGGAETNLRELPREFHHSIIWKAMENQHNQSMLGAREAAGFKSLHQMLAKRMIFQSSSSTELITCDENLFRLLFPADLQHGFGPILERT</sequence>
<evidence type="ECO:0000313" key="5">
    <source>
        <dbReference type="EMBL" id="CAI4016457.1"/>
    </source>
</evidence>
<evidence type="ECO:0000256" key="3">
    <source>
        <dbReference type="SAM" id="SignalP"/>
    </source>
</evidence>
<dbReference type="EMBL" id="CAMXCT030006586">
    <property type="protein sequence ID" value="CAL4803769.1"/>
    <property type="molecule type" value="Genomic_DNA"/>
</dbReference>
<evidence type="ECO:0000313" key="7">
    <source>
        <dbReference type="Proteomes" id="UP001152797"/>
    </source>
</evidence>
<evidence type="ECO:0000313" key="6">
    <source>
        <dbReference type="EMBL" id="CAL1169832.1"/>
    </source>
</evidence>
<dbReference type="OrthoDB" id="432483at2759"/>
<evidence type="ECO:0000256" key="2">
    <source>
        <dbReference type="SAM" id="Phobius"/>
    </source>
</evidence>
<dbReference type="PANTHER" id="PTHR47823">
    <property type="entry name" value="ION_TRANS DOMAIN-CONTAINING PROTEIN"/>
    <property type="match status" value="1"/>
</dbReference>
<feature type="chain" id="PRO_5043271696" description="Potassium channel domain-containing protein" evidence="3">
    <location>
        <begin position="26"/>
        <end position="239"/>
    </location>
</feature>
<keyword evidence="3" id="KW-0732">Signal</keyword>
<proteinExistence type="predicted"/>
<dbReference type="InterPro" id="IPR013099">
    <property type="entry name" value="K_chnl_dom"/>
</dbReference>
<feature type="signal peptide" evidence="3">
    <location>
        <begin position="1"/>
        <end position="25"/>
    </location>
</feature>
<keyword evidence="2" id="KW-0812">Transmembrane</keyword>
<keyword evidence="2" id="KW-1133">Transmembrane helix</keyword>
<feature type="transmembrane region" description="Helical" evidence="2">
    <location>
        <begin position="92"/>
        <end position="116"/>
    </location>
</feature>
<reference evidence="5" key="1">
    <citation type="submission" date="2022-10" db="EMBL/GenBank/DDBJ databases">
        <authorList>
            <person name="Chen Y."/>
            <person name="Dougan E. K."/>
            <person name="Chan C."/>
            <person name="Rhodes N."/>
            <person name="Thang M."/>
        </authorList>
    </citation>
    <scope>NUCLEOTIDE SEQUENCE</scope>
</reference>
<comment type="caution">
    <text evidence="5">The sequence shown here is derived from an EMBL/GenBank/DDBJ whole genome shotgun (WGS) entry which is preliminary data.</text>
</comment>
<dbReference type="Proteomes" id="UP001152797">
    <property type="component" value="Unassembled WGS sequence"/>
</dbReference>
<dbReference type="EMBL" id="CAMXCT020006586">
    <property type="protein sequence ID" value="CAL1169832.1"/>
    <property type="molecule type" value="Genomic_DNA"/>
</dbReference>
<accession>A0A9P1DW15</accession>
<protein>
    <recommendedName>
        <fullName evidence="4">Potassium channel domain-containing protein</fullName>
    </recommendedName>
</protein>
<gene>
    <name evidence="5" type="ORF">C1SCF055_LOCUS41199</name>
</gene>
<dbReference type="PANTHER" id="PTHR47823:SF9">
    <property type="entry name" value="CHROMOSOME UNDETERMINED SCAFFOLD_10, WHOLE GENOME SHOTGUN SEQUENCE"/>
    <property type="match status" value="1"/>
</dbReference>
<dbReference type="Gene3D" id="1.10.287.70">
    <property type="match status" value="1"/>
</dbReference>
<keyword evidence="7" id="KW-1185">Reference proteome</keyword>
<dbReference type="AlphaFoldDB" id="A0A9P1DW15"/>
<evidence type="ECO:0000256" key="1">
    <source>
        <dbReference type="SAM" id="MobiDB-lite"/>
    </source>
</evidence>
<dbReference type="EMBL" id="CAMXCT010006586">
    <property type="protein sequence ID" value="CAI4016457.1"/>
    <property type="molecule type" value="Genomic_DNA"/>
</dbReference>
<name>A0A9P1DW15_9DINO</name>
<organism evidence="5">
    <name type="scientific">Cladocopium goreaui</name>
    <dbReference type="NCBI Taxonomy" id="2562237"/>
    <lineage>
        <taxon>Eukaryota</taxon>
        <taxon>Sar</taxon>
        <taxon>Alveolata</taxon>
        <taxon>Dinophyceae</taxon>
        <taxon>Suessiales</taxon>
        <taxon>Symbiodiniaceae</taxon>
        <taxon>Cladocopium</taxon>
    </lineage>
</organism>
<evidence type="ECO:0000259" key="4">
    <source>
        <dbReference type="Pfam" id="PF07885"/>
    </source>
</evidence>
<feature type="region of interest" description="Disordered" evidence="1">
    <location>
        <begin position="135"/>
        <end position="155"/>
    </location>
</feature>
<feature type="transmembrane region" description="Helical" evidence="2">
    <location>
        <begin position="62"/>
        <end position="80"/>
    </location>
</feature>